<organism evidence="1">
    <name type="scientific">bioreactor metagenome</name>
    <dbReference type="NCBI Taxonomy" id="1076179"/>
    <lineage>
        <taxon>unclassified sequences</taxon>
        <taxon>metagenomes</taxon>
        <taxon>ecological metagenomes</taxon>
    </lineage>
</organism>
<protein>
    <submittedName>
        <fullName evidence="1">Uncharacterized protein</fullName>
    </submittedName>
</protein>
<evidence type="ECO:0000313" key="1">
    <source>
        <dbReference type="EMBL" id="MPM64034.1"/>
    </source>
</evidence>
<sequence length="60" mass="6749">MKKAYTRPQINLISIRSEERLAACEYYYKSGQYVTGCNSNFFPDTSPSSCTITIIESALS</sequence>
<accession>A0A645BQC7</accession>
<reference evidence="1" key="1">
    <citation type="submission" date="2019-08" db="EMBL/GenBank/DDBJ databases">
        <authorList>
            <person name="Kucharzyk K."/>
            <person name="Murdoch R.W."/>
            <person name="Higgins S."/>
            <person name="Loffler F."/>
        </authorList>
    </citation>
    <scope>NUCLEOTIDE SEQUENCE</scope>
</reference>
<gene>
    <name evidence="1" type="ORF">SDC9_110920</name>
</gene>
<comment type="caution">
    <text evidence="1">The sequence shown here is derived from an EMBL/GenBank/DDBJ whole genome shotgun (WGS) entry which is preliminary data.</text>
</comment>
<dbReference type="EMBL" id="VSSQ01019739">
    <property type="protein sequence ID" value="MPM64034.1"/>
    <property type="molecule type" value="Genomic_DNA"/>
</dbReference>
<proteinExistence type="predicted"/>
<name>A0A645BQC7_9ZZZZ</name>
<dbReference type="AlphaFoldDB" id="A0A645BQC7"/>